<keyword evidence="3" id="KW-1185">Reference proteome</keyword>
<reference evidence="2 3" key="1">
    <citation type="journal article" date="2011" name="Proc. Natl. Acad. Sci. U.S.A.">
        <title>Comparative genomics of xylose-fermenting fungi for enhanced biofuel production.</title>
        <authorList>
            <person name="Wohlbach D.J."/>
            <person name="Kuo A."/>
            <person name="Sato T.K."/>
            <person name="Potts K.M."/>
            <person name="Salamov A.A."/>
            <person name="LaButti K.M."/>
            <person name="Sun H."/>
            <person name="Clum A."/>
            <person name="Pangilinan J.L."/>
            <person name="Lindquist E.A."/>
            <person name="Lucas S."/>
            <person name="Lapidus A."/>
            <person name="Jin M."/>
            <person name="Gunawan C."/>
            <person name="Balan V."/>
            <person name="Dale B.E."/>
            <person name="Jeffries T.W."/>
            <person name="Zinkel R."/>
            <person name="Barry K.W."/>
            <person name="Grigoriev I.V."/>
            <person name="Gasch A.P."/>
        </authorList>
    </citation>
    <scope>NUCLEOTIDE SEQUENCE [LARGE SCALE GENOMIC DNA]</scope>
    <source>
        <strain evidence="3">NRRL Y-27907 / 11-Y1</strain>
    </source>
</reference>
<dbReference type="OMA" id="PCEVINH"/>
<dbReference type="KEGG" id="spaa:SPAPADRAFT_52778"/>
<feature type="region of interest" description="Disordered" evidence="1">
    <location>
        <begin position="91"/>
        <end position="112"/>
    </location>
</feature>
<dbReference type="Proteomes" id="UP000000709">
    <property type="component" value="Unassembled WGS sequence"/>
</dbReference>
<dbReference type="EMBL" id="GL996506">
    <property type="protein sequence ID" value="EGW29927.1"/>
    <property type="molecule type" value="Genomic_DNA"/>
</dbReference>
<dbReference type="AlphaFoldDB" id="G3AVH8"/>
<dbReference type="eggNOG" id="ENOG502RMS2">
    <property type="taxonomic scope" value="Eukaryota"/>
</dbReference>
<evidence type="ECO:0008006" key="4">
    <source>
        <dbReference type="Google" id="ProtNLM"/>
    </source>
</evidence>
<evidence type="ECO:0000313" key="3">
    <source>
        <dbReference type="Proteomes" id="UP000000709"/>
    </source>
</evidence>
<dbReference type="HOGENOM" id="CLU_1361166_0_0_1"/>
<dbReference type="OrthoDB" id="4020766at2759"/>
<organism evidence="3">
    <name type="scientific">Spathaspora passalidarum (strain NRRL Y-27907 / 11-Y1)</name>
    <dbReference type="NCBI Taxonomy" id="619300"/>
    <lineage>
        <taxon>Eukaryota</taxon>
        <taxon>Fungi</taxon>
        <taxon>Dikarya</taxon>
        <taxon>Ascomycota</taxon>
        <taxon>Saccharomycotina</taxon>
        <taxon>Pichiomycetes</taxon>
        <taxon>Debaryomycetaceae</taxon>
        <taxon>Spathaspora</taxon>
    </lineage>
</organism>
<sequence>MTPTTASSATAVPSGVNPWKLVYDETLQQYYYLNIYENTISFDTPCEVNYKPKRHFSLPGLIKRKSSSSHSYCYSKPSLFRRISNTLSIKSNKSNEQVSNKSNDQITTSTSNTLTDGITGIDEEYFISNDAANFKNFAGTSSIMSDYSIDSELEEPISDEESNEIHSYYADIYQEEETFVDSIDRERELRELRLQMLKELY</sequence>
<name>G3AVH8_SPAPN</name>
<dbReference type="STRING" id="619300.G3AVH8"/>
<dbReference type="GeneID" id="18871720"/>
<proteinExistence type="predicted"/>
<dbReference type="InParanoid" id="G3AVH8"/>
<evidence type="ECO:0000313" key="2">
    <source>
        <dbReference type="EMBL" id="EGW29927.1"/>
    </source>
</evidence>
<dbReference type="RefSeq" id="XP_007377693.1">
    <property type="nucleotide sequence ID" value="XM_007377631.1"/>
</dbReference>
<evidence type="ECO:0000256" key="1">
    <source>
        <dbReference type="SAM" id="MobiDB-lite"/>
    </source>
</evidence>
<accession>G3AVH8</accession>
<protein>
    <recommendedName>
        <fullName evidence="4">WW domain-containing protein</fullName>
    </recommendedName>
</protein>
<gene>
    <name evidence="2" type="ORF">SPAPADRAFT_52778</name>
</gene>